<dbReference type="Proteomes" id="UP000005222">
    <property type="component" value="Chromosome D"/>
</dbReference>
<protein>
    <recommendedName>
        <fullName evidence="6">18S rRNA aminocarboxypropyltransferase</fullName>
        <ecNumber evidence="6">2.5.1.157</ecNumber>
    </recommendedName>
</protein>
<dbReference type="InterPro" id="IPR007177">
    <property type="entry name" value="Tsr3_C"/>
</dbReference>
<reference evidence="10" key="1">
    <citation type="submission" date="2011-10" db="EMBL/GenBank/DDBJ databases">
        <authorList>
            <person name="Genoscope - CEA"/>
        </authorList>
    </citation>
    <scope>NUCLEOTIDE SEQUENCE</scope>
</reference>
<dbReference type="OMA" id="HHIRKGR"/>
<reference evidence="12" key="2">
    <citation type="journal article" date="2012" name="G3 (Bethesda)">
        <title>Pichia sorbitophila, an interspecies yeast hybrid reveals early steps of genome resolution following polyploidization.</title>
        <authorList>
            <person name="Leh Louis V."/>
            <person name="Despons L."/>
            <person name="Friedrich A."/>
            <person name="Martin T."/>
            <person name="Durrens P."/>
            <person name="Casaregola S."/>
            <person name="Neuveglise C."/>
            <person name="Fairhead C."/>
            <person name="Marck C."/>
            <person name="Cruz J.A."/>
            <person name="Straub M.L."/>
            <person name="Kugler V."/>
            <person name="Sacerdot C."/>
            <person name="Uzunov Z."/>
            <person name="Thierry A."/>
            <person name="Weiss S."/>
            <person name="Bleykasten C."/>
            <person name="De Montigny J."/>
            <person name="Jacques N."/>
            <person name="Jung P."/>
            <person name="Lemaire M."/>
            <person name="Mallet S."/>
            <person name="Morel G."/>
            <person name="Richard G.F."/>
            <person name="Sarkar A."/>
            <person name="Savel G."/>
            <person name="Schacherer J."/>
            <person name="Seret M.L."/>
            <person name="Talla E."/>
            <person name="Samson G."/>
            <person name="Jubin C."/>
            <person name="Poulain J."/>
            <person name="Vacherie B."/>
            <person name="Barbe V."/>
            <person name="Pelletier E."/>
            <person name="Sherman D.J."/>
            <person name="Westhof E."/>
            <person name="Weissenbach J."/>
            <person name="Baret P.V."/>
            <person name="Wincker P."/>
            <person name="Gaillardin C."/>
            <person name="Dujon B."/>
            <person name="Souciet J.L."/>
        </authorList>
    </citation>
    <scope>NUCLEOTIDE SEQUENCE [LARGE SCALE GENOMIC DNA]</scope>
    <source>
        <strain evidence="12">ATCC MYA-4447 / BCRC 22081 / CBS 7064 / NBRC 10061 / NRRL Y-12695</strain>
    </source>
</reference>
<name>G8YSA4_PICSO</name>
<keyword evidence="2 6" id="KW-0690">Ribosome biogenesis</keyword>
<evidence type="ECO:0000313" key="12">
    <source>
        <dbReference type="Proteomes" id="UP000005222"/>
    </source>
</evidence>
<keyword evidence="1 6" id="KW-0963">Cytoplasm</keyword>
<accession>G8YSA4</accession>
<dbReference type="PANTHER" id="PTHR20426">
    <property type="entry name" value="RIBOSOME BIOGENESIS PROTEIN TSR3 HOMOLOG"/>
    <property type="match status" value="1"/>
</dbReference>
<dbReference type="Pfam" id="PF04034">
    <property type="entry name" value="Ribo_biogen_C"/>
    <property type="match status" value="1"/>
</dbReference>
<dbReference type="GO" id="GO:0005634">
    <property type="term" value="C:nucleus"/>
    <property type="evidence" value="ECO:0007669"/>
    <property type="project" value="UniProtKB-SubCell"/>
</dbReference>
<dbReference type="Pfam" id="PF04068">
    <property type="entry name" value="Fer4_RLI"/>
    <property type="match status" value="1"/>
</dbReference>
<evidence type="ECO:0000256" key="5">
    <source>
        <dbReference type="ARBA" id="ARBA00022691"/>
    </source>
</evidence>
<dbReference type="NCBIfam" id="NF002621">
    <property type="entry name" value="PRK02287.1"/>
    <property type="match status" value="1"/>
</dbReference>
<dbReference type="eggNOG" id="KOG3154">
    <property type="taxonomic scope" value="Eukaryota"/>
</dbReference>
<evidence type="ECO:0000256" key="3">
    <source>
        <dbReference type="ARBA" id="ARBA00022552"/>
    </source>
</evidence>
<evidence type="ECO:0000259" key="9">
    <source>
        <dbReference type="Pfam" id="PF04068"/>
    </source>
</evidence>
<feature type="domain" description="16S/18S rRNA aminocarboxypropyltransferase Tsr3 C-terminal" evidence="8">
    <location>
        <begin position="88"/>
        <end position="214"/>
    </location>
</feature>
<feature type="binding site" evidence="6">
    <location>
        <position position="137"/>
    </location>
    <ligand>
        <name>S-adenosyl-L-methionine</name>
        <dbReference type="ChEBI" id="CHEBI:59789"/>
    </ligand>
</feature>
<feature type="region of interest" description="Disordered" evidence="7">
    <location>
        <begin position="242"/>
        <end position="330"/>
    </location>
</feature>
<keyword evidence="5 6" id="KW-0949">S-adenosyl-L-methionine</keyword>
<comment type="function">
    <text evidence="6">Aminocarboxypropyltransferase that catalyzes the aminocarboxypropyl transfer on pseudouridine at position 1191 (Psi1191) in 18S rRNA. It constitutes the last step in biosynthesis of the hypermodified N1-methyl-N3-(3-amino-3-carboxypropyl) pseudouridine (m1acp3-Psi) conserved in eukaryotic 18S rRNA.</text>
</comment>
<dbReference type="GO" id="GO:0005737">
    <property type="term" value="C:cytoplasm"/>
    <property type="evidence" value="ECO:0007669"/>
    <property type="project" value="UniProtKB-SubCell"/>
</dbReference>
<comment type="catalytic activity">
    <reaction evidence="6">
        <text>N(1)-methylpseudouridine(1191) in yeast 18S rRNA + S-adenosyl-L-methionine = N(1)-methyl-N(3)-[(3S)-3-amino-3-carboxypropyl]pseudouridine(1191) in yeast 18S rRNA + S-methyl-5'-thioadenosine + H(+)</text>
        <dbReference type="Rhea" id="RHEA:63300"/>
        <dbReference type="Rhea" id="RHEA-COMP:13852"/>
        <dbReference type="Rhea" id="RHEA-COMP:16309"/>
        <dbReference type="ChEBI" id="CHEBI:15378"/>
        <dbReference type="ChEBI" id="CHEBI:17509"/>
        <dbReference type="ChEBI" id="CHEBI:59789"/>
        <dbReference type="ChEBI" id="CHEBI:74890"/>
        <dbReference type="ChEBI" id="CHEBI:146234"/>
    </reaction>
</comment>
<dbReference type="STRING" id="559304.G8YSA4"/>
<feature type="binding site" evidence="6">
    <location>
        <position position="66"/>
    </location>
    <ligand>
        <name>S-adenosyl-L-methionine</name>
        <dbReference type="ChEBI" id="CHEBI:59789"/>
    </ligand>
</feature>
<proteinExistence type="inferred from homology"/>
<evidence type="ECO:0000256" key="6">
    <source>
        <dbReference type="HAMAP-Rule" id="MF_03146"/>
    </source>
</evidence>
<evidence type="ECO:0000256" key="7">
    <source>
        <dbReference type="SAM" id="MobiDB-lite"/>
    </source>
</evidence>
<dbReference type="GO" id="GO:0030490">
    <property type="term" value="P:maturation of SSU-rRNA"/>
    <property type="evidence" value="ECO:0007669"/>
    <property type="project" value="TreeGrafter"/>
</dbReference>
<feature type="compositionally biased region" description="Basic residues" evidence="7">
    <location>
        <begin position="20"/>
        <end position="31"/>
    </location>
</feature>
<dbReference type="EC" id="2.5.1.157" evidence="6"/>
<dbReference type="PANTHER" id="PTHR20426:SF0">
    <property type="entry name" value="18S RRNA AMINOCARBOXYPROPYLTRANSFERASE"/>
    <property type="match status" value="1"/>
</dbReference>
<keyword evidence="3 6" id="KW-0698">rRNA processing</keyword>
<dbReference type="AlphaFoldDB" id="G8YSA4"/>
<dbReference type="InterPro" id="IPR007209">
    <property type="entry name" value="RNaseL-inhib-like_metal-bd_dom"/>
</dbReference>
<dbReference type="OrthoDB" id="10262062at2759"/>
<comment type="similarity">
    <text evidence="6">Belongs to the TDD superfamily. TSR3 family.</text>
</comment>
<evidence type="ECO:0000259" key="8">
    <source>
        <dbReference type="Pfam" id="PF04034"/>
    </source>
</evidence>
<organism evidence="10 12">
    <name type="scientific">Pichia sorbitophila (strain ATCC MYA-4447 / BCRC 22081 / CBS 7064 / NBRC 10061 / NRRL Y-12695)</name>
    <name type="common">Hybrid yeast</name>
    <dbReference type="NCBI Taxonomy" id="559304"/>
    <lineage>
        <taxon>Eukaryota</taxon>
        <taxon>Fungi</taxon>
        <taxon>Dikarya</taxon>
        <taxon>Ascomycota</taxon>
        <taxon>Saccharomycotina</taxon>
        <taxon>Pichiomycetes</taxon>
        <taxon>Debaryomycetaceae</taxon>
        <taxon>Millerozyma</taxon>
    </lineage>
</organism>
<evidence type="ECO:0000256" key="2">
    <source>
        <dbReference type="ARBA" id="ARBA00022517"/>
    </source>
</evidence>
<feature type="compositionally biased region" description="Acidic residues" evidence="7">
    <location>
        <begin position="248"/>
        <end position="268"/>
    </location>
</feature>
<dbReference type="FunCoup" id="G8YSA4">
    <property type="interactions" value="1293"/>
</dbReference>
<feature type="binding site" evidence="6">
    <location>
        <position position="114"/>
    </location>
    <ligand>
        <name>S-adenosyl-L-methionine</name>
        <dbReference type="ChEBI" id="CHEBI:59789"/>
    </ligand>
</feature>
<dbReference type="GO" id="GO:0000455">
    <property type="term" value="P:enzyme-directed rRNA pseudouridine synthesis"/>
    <property type="evidence" value="ECO:0007669"/>
    <property type="project" value="UniProtKB-UniRule"/>
</dbReference>
<feature type="binding site" evidence="6">
    <location>
        <position position="152"/>
    </location>
    <ligand>
        <name>S-adenosyl-L-methionine</name>
        <dbReference type="ChEBI" id="CHEBI:59789"/>
    </ligand>
</feature>
<comment type="catalytic activity">
    <reaction evidence="6">
        <text>an N(1)-methylpseudouridine in rRNA + S-adenosyl-L-methionine = N(1)-methyl-N(3)-[(3S)-3-amino-3-carboxypropyl]pseudouridine in rRNA + S-methyl-5'-thioadenosine + H(+)</text>
        <dbReference type="Rhea" id="RHEA:63296"/>
        <dbReference type="Rhea" id="RHEA-COMP:11634"/>
        <dbReference type="Rhea" id="RHEA-COMP:16310"/>
        <dbReference type="ChEBI" id="CHEBI:15378"/>
        <dbReference type="ChEBI" id="CHEBI:17509"/>
        <dbReference type="ChEBI" id="CHEBI:59789"/>
        <dbReference type="ChEBI" id="CHEBI:74890"/>
        <dbReference type="ChEBI" id="CHEBI:146234"/>
        <dbReference type="EC" id="2.5.1.157"/>
    </reaction>
</comment>
<feature type="compositionally biased region" description="Basic and acidic residues" evidence="7">
    <location>
        <begin position="32"/>
        <end position="42"/>
    </location>
</feature>
<dbReference type="InParanoid" id="G8YSA4"/>
<dbReference type="HAMAP" id="MF_01116">
    <property type="entry name" value="TSR3"/>
    <property type="match status" value="1"/>
</dbReference>
<evidence type="ECO:0000313" key="11">
    <source>
        <dbReference type="EMBL" id="CCE79027.1"/>
    </source>
</evidence>
<dbReference type="EMBL" id="FO082056">
    <property type="protein sequence ID" value="CCE79027.1"/>
    <property type="molecule type" value="Genomic_DNA"/>
</dbReference>
<keyword evidence="4 6" id="KW-0808">Transferase</keyword>
<feature type="domain" description="RNase L inhibitor RLI-like possible metal-binding" evidence="9">
    <location>
        <begin position="50"/>
        <end position="84"/>
    </location>
</feature>
<feature type="region of interest" description="Disordered" evidence="7">
    <location>
        <begin position="1"/>
        <end position="42"/>
    </location>
</feature>
<comment type="subcellular location">
    <subcellularLocation>
        <location evidence="6">Cytoplasm</location>
    </subcellularLocation>
    <subcellularLocation>
        <location evidence="6">Nucleus</location>
    </subcellularLocation>
</comment>
<dbReference type="HOGENOM" id="CLU_035060_0_0_1"/>
<dbReference type="EMBL" id="FO082057">
    <property type="protein sequence ID" value="CCE78441.1"/>
    <property type="molecule type" value="Genomic_DNA"/>
</dbReference>
<dbReference type="InterPro" id="IPR022968">
    <property type="entry name" value="Tsr3-like"/>
</dbReference>
<feature type="compositionally biased region" description="Acidic residues" evidence="7">
    <location>
        <begin position="284"/>
        <end position="301"/>
    </location>
</feature>
<keyword evidence="12" id="KW-1185">Reference proteome</keyword>
<dbReference type="GO" id="GO:0106388">
    <property type="term" value="F:rRNA small subunit aminocarboxypropyltransferase activity"/>
    <property type="evidence" value="ECO:0007669"/>
    <property type="project" value="UniProtKB-EC"/>
</dbReference>
<evidence type="ECO:0000313" key="10">
    <source>
        <dbReference type="EMBL" id="CCE78441.1"/>
    </source>
</evidence>
<gene>
    <name evidence="10" type="primary">Piso0_001064</name>
    <name evidence="6" type="synonym">TSR3</name>
    <name evidence="10" type="ORF">GNLVRS01_PISO0C10100g</name>
    <name evidence="11" type="ORF">GNLVRS01_PISO0D10167g</name>
</gene>
<dbReference type="Proteomes" id="UP000005222">
    <property type="component" value="Chromosome C"/>
</dbReference>
<keyword evidence="6" id="KW-0539">Nucleus</keyword>
<dbReference type="GO" id="GO:1904047">
    <property type="term" value="F:S-adenosyl-L-methionine binding"/>
    <property type="evidence" value="ECO:0007669"/>
    <property type="project" value="UniProtKB-UniRule"/>
</dbReference>
<evidence type="ECO:0000256" key="1">
    <source>
        <dbReference type="ARBA" id="ARBA00022490"/>
    </source>
</evidence>
<feature type="compositionally biased region" description="Basic and acidic residues" evidence="7">
    <location>
        <begin position="303"/>
        <end position="320"/>
    </location>
</feature>
<sequence length="330" mass="36998">MGKGKNKTTEDKGSKFRGSNGHKSKQHHFRKGRSEGGVQHKGEKANSFPVKLAMWDFDHCDPKKCSGKKLERLGLIRNMRVGQKFSGIVVSPNGKGVVCPDDRELVETNGCAVVECSWARIEEIPFSRIGGKHERLLPYLVAANPVNYGRPWKLNCVEAIAACLAIVGHMEWAEALLDNFSWGRTFLDINRELLGVYASCTDSESVQVAQKKWLEQIEEEAKHRKERAPDEDLWMLGNVNRKKHADDQESDEDSDEDTESTNDSEEVQYDNLGNVISGGKIEVESEDSDEDDESDTSETENEVPIHETANNRDIDSDISKISKNIQHLSA</sequence>
<evidence type="ECO:0000256" key="4">
    <source>
        <dbReference type="ARBA" id="ARBA00022679"/>
    </source>
</evidence>